<dbReference type="PROSITE" id="PS50088">
    <property type="entry name" value="ANK_REPEAT"/>
    <property type="match status" value="5"/>
</dbReference>
<evidence type="ECO:0000313" key="11">
    <source>
        <dbReference type="Proteomes" id="UP000283530"/>
    </source>
</evidence>
<sequence>MDPDLFKYAKSGNVAELKSFAEKNPEALEGSTPNRNTALHIAFQAKHTDFAVEISRLRPSLLLKQNSRGDTPLHVAAKAGHLAPVRELICEDDKCFNRCVLTMENVEGNTVLHEAAKHDSSGVVFLLMRTDRHLMLAANKAGASALYVAAEEGIVKTTDLILTAMKKIPDAYWGGPNGRSPLHAAVIRGHIEKIEDLIPPLSVHFEHYVHIYDSEPVLQRFRPASWPQAVGQSCSHWFRIGGGARRGGGVIRDSSGEMRLCGMRMGIKWFRASTIRGRRISLTADIIRVLCDARPEFLREKDNDGRYPIHYAAALGNLEIVQMLLKYDKHIAYFGDTDNRWPFHLAASNGHTSIMDELLHSFPDSGETSDNQNWNALHMAVERGNLEVVRYILDSDKLAELINEGNEEGNTPLHLAIFYHQFSISLLLLKDKRVEFNVINRKGQTAMDIIVSDHEVSRKLEKILIWKVLSQMGGKRCLPGKDERDKDPRTQSYKGLSNAISTVAGLIITVSFAAAFTIPRGYFGDGSNKGKATLTGKPWLWIFIITDSLALFSSTCIALLLFFAGLGDDILLLAAISRSLTLMAISLLSLTLSFLSGISLVLSKWHAIAVCLICIGFFFSLLHWLFSWAPVLFLYFQFSCANKLYSIFGLSLFKSKFYKSEFSSSSHNGERAE</sequence>
<dbReference type="Proteomes" id="UP000283530">
    <property type="component" value="Unassembled WGS sequence"/>
</dbReference>
<proteinExistence type="predicted"/>
<dbReference type="InterPro" id="IPR036770">
    <property type="entry name" value="Ankyrin_rpt-contain_sf"/>
</dbReference>
<dbReference type="PANTHER" id="PTHR24186:SF50">
    <property type="entry name" value="ANKYRIN REPEAT-CONTAINING PROTEIN ITN1-LIKE ISOFORM X1"/>
    <property type="match status" value="1"/>
</dbReference>
<dbReference type="STRING" id="337451.A0A443P2C0"/>
<reference evidence="10 11" key="1">
    <citation type="journal article" date="2019" name="Nat. Plants">
        <title>Stout camphor tree genome fills gaps in understanding of flowering plant genome evolution.</title>
        <authorList>
            <person name="Chaw S.M."/>
            <person name="Liu Y.C."/>
            <person name="Wu Y.W."/>
            <person name="Wang H.Y."/>
            <person name="Lin C.I."/>
            <person name="Wu C.S."/>
            <person name="Ke H.M."/>
            <person name="Chang L.Y."/>
            <person name="Hsu C.Y."/>
            <person name="Yang H.T."/>
            <person name="Sudianto E."/>
            <person name="Hsu M.H."/>
            <person name="Wu K.P."/>
            <person name="Wang L.N."/>
            <person name="Leebens-Mack J.H."/>
            <person name="Tsai I.J."/>
        </authorList>
    </citation>
    <scope>NUCLEOTIDE SEQUENCE [LARGE SCALE GENOMIC DNA]</scope>
    <source>
        <strain evidence="11">cv. Chaw 1501</strain>
        <tissue evidence="10">Young leaves</tissue>
    </source>
</reference>
<organism evidence="10 11">
    <name type="scientific">Cinnamomum micranthum f. kanehirae</name>
    <dbReference type="NCBI Taxonomy" id="337451"/>
    <lineage>
        <taxon>Eukaryota</taxon>
        <taxon>Viridiplantae</taxon>
        <taxon>Streptophyta</taxon>
        <taxon>Embryophyta</taxon>
        <taxon>Tracheophyta</taxon>
        <taxon>Spermatophyta</taxon>
        <taxon>Magnoliopsida</taxon>
        <taxon>Magnoliidae</taxon>
        <taxon>Laurales</taxon>
        <taxon>Lauraceae</taxon>
        <taxon>Cinnamomum</taxon>
    </lineage>
</organism>
<feature type="transmembrane region" description="Helical" evidence="8">
    <location>
        <begin position="499"/>
        <end position="518"/>
    </location>
</feature>
<dbReference type="PANTHER" id="PTHR24186">
    <property type="entry name" value="PROTEIN PHOSPHATASE 1 REGULATORY SUBUNIT"/>
    <property type="match status" value="1"/>
</dbReference>
<feature type="transmembrane region" description="Helical" evidence="8">
    <location>
        <begin position="539"/>
        <end position="564"/>
    </location>
</feature>
<evidence type="ECO:0000256" key="2">
    <source>
        <dbReference type="ARBA" id="ARBA00022692"/>
    </source>
</evidence>
<feature type="repeat" description="ANK" evidence="7">
    <location>
        <begin position="304"/>
        <end position="336"/>
    </location>
</feature>
<dbReference type="InterPro" id="IPR002110">
    <property type="entry name" value="Ankyrin_rpt"/>
</dbReference>
<keyword evidence="5 7" id="KW-0040">ANK repeat</keyword>
<accession>A0A443P2C0</accession>
<evidence type="ECO:0000313" key="10">
    <source>
        <dbReference type="EMBL" id="RWR84846.1"/>
    </source>
</evidence>
<keyword evidence="3" id="KW-0677">Repeat</keyword>
<dbReference type="AlphaFoldDB" id="A0A443P2C0"/>
<evidence type="ECO:0000256" key="7">
    <source>
        <dbReference type="PROSITE-ProRule" id="PRU00023"/>
    </source>
</evidence>
<dbReference type="EMBL" id="QPKB01000005">
    <property type="protein sequence ID" value="RWR84846.1"/>
    <property type="molecule type" value="Genomic_DNA"/>
</dbReference>
<dbReference type="SUPFAM" id="SSF48403">
    <property type="entry name" value="Ankyrin repeat"/>
    <property type="match status" value="2"/>
</dbReference>
<keyword evidence="4 8" id="KW-1133">Transmembrane helix</keyword>
<evidence type="ECO:0000256" key="8">
    <source>
        <dbReference type="SAM" id="Phobius"/>
    </source>
</evidence>
<evidence type="ECO:0000256" key="1">
    <source>
        <dbReference type="ARBA" id="ARBA00004141"/>
    </source>
</evidence>
<name>A0A443P2C0_9MAGN</name>
<feature type="repeat" description="ANK" evidence="7">
    <location>
        <begin position="408"/>
        <end position="441"/>
    </location>
</feature>
<keyword evidence="6 8" id="KW-0472">Membrane</keyword>
<feature type="transmembrane region" description="Helical" evidence="8">
    <location>
        <begin position="632"/>
        <end position="653"/>
    </location>
</feature>
<feature type="transmembrane region" description="Helical" evidence="8">
    <location>
        <begin position="607"/>
        <end position="626"/>
    </location>
</feature>
<dbReference type="Gene3D" id="1.25.40.20">
    <property type="entry name" value="Ankyrin repeat-containing domain"/>
    <property type="match status" value="2"/>
</dbReference>
<gene>
    <name evidence="10" type="ORF">CKAN_01367600</name>
</gene>
<dbReference type="InterPro" id="IPR026961">
    <property type="entry name" value="PGG_dom"/>
</dbReference>
<dbReference type="GO" id="GO:0005886">
    <property type="term" value="C:plasma membrane"/>
    <property type="evidence" value="ECO:0007669"/>
    <property type="project" value="TreeGrafter"/>
</dbReference>
<feature type="repeat" description="ANK" evidence="7">
    <location>
        <begin position="372"/>
        <end position="404"/>
    </location>
</feature>
<feature type="transmembrane region" description="Helical" evidence="8">
    <location>
        <begin position="570"/>
        <end position="595"/>
    </location>
</feature>
<evidence type="ECO:0000256" key="3">
    <source>
        <dbReference type="ARBA" id="ARBA00022737"/>
    </source>
</evidence>
<feature type="domain" description="PGG" evidence="9">
    <location>
        <begin position="493"/>
        <end position="600"/>
    </location>
</feature>
<comment type="subcellular location">
    <subcellularLocation>
        <location evidence="1">Membrane</location>
        <topology evidence="1">Multi-pass membrane protein</topology>
    </subcellularLocation>
</comment>
<evidence type="ECO:0000256" key="6">
    <source>
        <dbReference type="ARBA" id="ARBA00023136"/>
    </source>
</evidence>
<evidence type="ECO:0000256" key="4">
    <source>
        <dbReference type="ARBA" id="ARBA00022989"/>
    </source>
</evidence>
<keyword evidence="11" id="KW-1185">Reference proteome</keyword>
<protein>
    <submittedName>
        <fullName evidence="10">Protein ACCELERATED CELL DEATH 6</fullName>
    </submittedName>
</protein>
<dbReference type="OrthoDB" id="303876at2759"/>
<dbReference type="Pfam" id="PF12796">
    <property type="entry name" value="Ank_2"/>
    <property type="match status" value="2"/>
</dbReference>
<dbReference type="SMART" id="SM00248">
    <property type="entry name" value="ANK"/>
    <property type="match status" value="9"/>
</dbReference>
<comment type="caution">
    <text evidence="10">The sequence shown here is derived from an EMBL/GenBank/DDBJ whole genome shotgun (WGS) entry which is preliminary data.</text>
</comment>
<evidence type="ECO:0000259" key="9">
    <source>
        <dbReference type="Pfam" id="PF13962"/>
    </source>
</evidence>
<feature type="repeat" description="ANK" evidence="7">
    <location>
        <begin position="68"/>
        <end position="89"/>
    </location>
</feature>
<feature type="repeat" description="ANK" evidence="7">
    <location>
        <begin position="177"/>
        <end position="198"/>
    </location>
</feature>
<dbReference type="PROSITE" id="PS50297">
    <property type="entry name" value="ANK_REP_REGION"/>
    <property type="match status" value="4"/>
</dbReference>
<keyword evidence="2 8" id="KW-0812">Transmembrane</keyword>
<dbReference type="Pfam" id="PF00023">
    <property type="entry name" value="Ank"/>
    <property type="match status" value="1"/>
</dbReference>
<evidence type="ECO:0000256" key="5">
    <source>
        <dbReference type="ARBA" id="ARBA00023043"/>
    </source>
</evidence>
<dbReference type="Pfam" id="PF13962">
    <property type="entry name" value="PGG"/>
    <property type="match status" value="1"/>
</dbReference>